<evidence type="ECO:0000313" key="2">
    <source>
        <dbReference type="EMBL" id="TFI57399.1"/>
    </source>
</evidence>
<dbReference type="RefSeq" id="WP_135088255.1">
    <property type="nucleotide sequence ID" value="NZ_SPDV01000031.1"/>
</dbReference>
<comment type="caution">
    <text evidence="2">The sequence shown here is derived from an EMBL/GenBank/DDBJ whole genome shotgun (WGS) entry which is preliminary data.</text>
</comment>
<dbReference type="Proteomes" id="UP000298213">
    <property type="component" value="Unassembled WGS sequence"/>
</dbReference>
<reference evidence="2 3" key="1">
    <citation type="submission" date="2019-03" db="EMBL/GenBank/DDBJ databases">
        <title>Genome sequence of Sphingomonas sp. 17J27-24.</title>
        <authorList>
            <person name="Kim M."/>
            <person name="Maeng S."/>
            <person name="Sathiyaraj S."/>
        </authorList>
    </citation>
    <scope>NUCLEOTIDE SEQUENCE [LARGE SCALE GENOMIC DNA]</scope>
    <source>
        <strain evidence="2 3">17J27-24</strain>
    </source>
</reference>
<evidence type="ECO:0000256" key="1">
    <source>
        <dbReference type="SAM" id="MobiDB-lite"/>
    </source>
</evidence>
<dbReference type="EMBL" id="SPDV01000031">
    <property type="protein sequence ID" value="TFI57399.1"/>
    <property type="molecule type" value="Genomic_DNA"/>
</dbReference>
<keyword evidence="3" id="KW-1185">Reference proteome</keyword>
<feature type="region of interest" description="Disordered" evidence="1">
    <location>
        <begin position="24"/>
        <end position="48"/>
    </location>
</feature>
<accession>A0A4Y8ZRI6</accession>
<gene>
    <name evidence="2" type="ORF">E2493_15060</name>
</gene>
<evidence type="ECO:0000313" key="3">
    <source>
        <dbReference type="Proteomes" id="UP000298213"/>
    </source>
</evidence>
<name>A0A4Y8ZRI6_9SPHN</name>
<sequence>MAQRRAIDAIGRIEEALARIEAAADSARAAQPRPEPDGDAAEAHQRLRRAHDALRSRVEGAIAQIDRLIGSESAG</sequence>
<proteinExistence type="predicted"/>
<protein>
    <submittedName>
        <fullName evidence="2">Uncharacterized protein</fullName>
    </submittedName>
</protein>
<organism evidence="2 3">
    <name type="scientific">Sphingomonas parva</name>
    <dbReference type="NCBI Taxonomy" id="2555898"/>
    <lineage>
        <taxon>Bacteria</taxon>
        <taxon>Pseudomonadati</taxon>
        <taxon>Pseudomonadota</taxon>
        <taxon>Alphaproteobacteria</taxon>
        <taxon>Sphingomonadales</taxon>
        <taxon>Sphingomonadaceae</taxon>
        <taxon>Sphingomonas</taxon>
    </lineage>
</organism>
<dbReference type="AlphaFoldDB" id="A0A4Y8ZRI6"/>